<gene>
    <name evidence="1" type="ORF">LCGC14_0357840</name>
</gene>
<protein>
    <submittedName>
        <fullName evidence="1">Uncharacterized protein</fullName>
    </submittedName>
</protein>
<sequence>MAVTPTDRMQVAAFHTIYKTLRKRDSGYQERKKHSSLEKDFCEAIVVTSDDRMENADPALIEQWLRNYSKQWLRNYSKKNKDLLLTAEGREVTL</sequence>
<dbReference type="EMBL" id="LAZR01000275">
    <property type="protein sequence ID" value="KKN77659.1"/>
    <property type="molecule type" value="Genomic_DNA"/>
</dbReference>
<comment type="caution">
    <text evidence="1">The sequence shown here is derived from an EMBL/GenBank/DDBJ whole genome shotgun (WGS) entry which is preliminary data.</text>
</comment>
<reference evidence="1" key="1">
    <citation type="journal article" date="2015" name="Nature">
        <title>Complex archaea that bridge the gap between prokaryotes and eukaryotes.</title>
        <authorList>
            <person name="Spang A."/>
            <person name="Saw J.H."/>
            <person name="Jorgensen S.L."/>
            <person name="Zaremba-Niedzwiedzka K."/>
            <person name="Martijn J."/>
            <person name="Lind A.E."/>
            <person name="van Eijk R."/>
            <person name="Schleper C."/>
            <person name="Guy L."/>
            <person name="Ettema T.J."/>
        </authorList>
    </citation>
    <scope>NUCLEOTIDE SEQUENCE</scope>
</reference>
<organism evidence="1">
    <name type="scientific">marine sediment metagenome</name>
    <dbReference type="NCBI Taxonomy" id="412755"/>
    <lineage>
        <taxon>unclassified sequences</taxon>
        <taxon>metagenomes</taxon>
        <taxon>ecological metagenomes</taxon>
    </lineage>
</organism>
<dbReference type="AlphaFoldDB" id="A0A0F9TEK0"/>
<evidence type="ECO:0000313" key="1">
    <source>
        <dbReference type="EMBL" id="KKN77659.1"/>
    </source>
</evidence>
<name>A0A0F9TEK0_9ZZZZ</name>
<proteinExistence type="predicted"/>
<accession>A0A0F9TEK0</accession>